<evidence type="ECO:0000313" key="14">
    <source>
        <dbReference type="Proteomes" id="UP000182800"/>
    </source>
</evidence>
<dbReference type="InterPro" id="IPR000515">
    <property type="entry name" value="MetI-like"/>
</dbReference>
<organism evidence="11 13">
    <name type="scientific">Saliniramus fredricksonii</name>
    <dbReference type="NCBI Taxonomy" id="1653334"/>
    <lineage>
        <taxon>Bacteria</taxon>
        <taxon>Pseudomonadati</taxon>
        <taxon>Pseudomonadota</taxon>
        <taxon>Alphaproteobacteria</taxon>
        <taxon>Hyphomicrobiales</taxon>
        <taxon>Salinarimonadaceae</taxon>
        <taxon>Saliniramus</taxon>
    </lineage>
</organism>
<evidence type="ECO:0000256" key="6">
    <source>
        <dbReference type="ARBA" id="ARBA00022692"/>
    </source>
</evidence>
<dbReference type="Proteomes" id="UP000050497">
    <property type="component" value="Unassembled WGS sequence"/>
</dbReference>
<reference evidence="11 13" key="1">
    <citation type="submission" date="2015-09" db="EMBL/GenBank/DDBJ databases">
        <title>Identification and resolution of microdiversity through metagenomic sequencing of parallel consortia.</title>
        <authorList>
            <person name="Nelson W.C."/>
            <person name="Romine M.F."/>
            <person name="Lindemann S.R."/>
        </authorList>
    </citation>
    <scope>NUCLEOTIDE SEQUENCE [LARGE SCALE GENOMIC DNA]</scope>
    <source>
        <strain evidence="11">HL-109</strain>
    </source>
</reference>
<sequence>MTDTAAPAMADFDWGSGHAKARRSKRYAKEKRLRAYGIAAITAALSLLALLLGSLILNGYTAFVQTKVEVPFYIDPEVVSQDNLQRGNFREITSRSVAALFPDLPEEDLRTAVRILTNNTPFLVRNAVMEDPGLIGETVTLEIPASDPFDQLNKGQVNRDTPEAQRRVDDFEVALFDQLVEQGRVSTPFNFALFTNADSRFPELAGLAGAITGSFFALLVCFILSFPIGIAAAVYLEEFAPKNRWTDVIEVNINNLAAVPSIVFGLLGLAVFLGWFGLPRSAPLVGGMVLSLMTLPTIIIATRAALKAVPPSIREAALGVGASKHEVVMHHVLPLALPGILTGTIIGLAQALGETAPLLLIGMNAFITSPPGGLLESSTALPTQIYIWADSPERGFVSRTSAGILVLMGFLITMNAIAVYLRQRIERTW</sequence>
<dbReference type="CDD" id="cd06261">
    <property type="entry name" value="TM_PBP2"/>
    <property type="match status" value="1"/>
</dbReference>
<protein>
    <recommendedName>
        <fullName evidence="3 9">Phosphate transport system permease protein PstA</fullName>
    </recommendedName>
</protein>
<dbReference type="EMBL" id="LJSX01000009">
    <property type="protein sequence ID" value="KPQ11214.1"/>
    <property type="molecule type" value="Genomic_DNA"/>
</dbReference>
<dbReference type="OrthoDB" id="9807065at2"/>
<evidence type="ECO:0000313" key="11">
    <source>
        <dbReference type="EMBL" id="KPQ11214.1"/>
    </source>
</evidence>
<dbReference type="PANTHER" id="PTHR43470:SF5">
    <property type="entry name" value="PHOSPHATE TRANSPORT SYSTEM PERMEASE PROTEIN PSTA"/>
    <property type="match status" value="1"/>
</dbReference>
<evidence type="ECO:0000259" key="10">
    <source>
        <dbReference type="PROSITE" id="PS50928"/>
    </source>
</evidence>
<dbReference type="EMBL" id="FMBM01000002">
    <property type="protein sequence ID" value="SCC81745.1"/>
    <property type="molecule type" value="Genomic_DNA"/>
</dbReference>
<dbReference type="PATRIC" id="fig|1653334.4.peg.2570"/>
<keyword evidence="5 9" id="KW-1003">Cell membrane</keyword>
<feature type="transmembrane region" description="Helical" evidence="9">
    <location>
        <begin position="327"/>
        <end position="349"/>
    </location>
</feature>
<keyword evidence="14" id="KW-1185">Reference proteome</keyword>
<name>A0A0P7XUN7_9HYPH</name>
<evidence type="ECO:0000256" key="8">
    <source>
        <dbReference type="ARBA" id="ARBA00023136"/>
    </source>
</evidence>
<evidence type="ECO:0000256" key="4">
    <source>
        <dbReference type="ARBA" id="ARBA00022448"/>
    </source>
</evidence>
<evidence type="ECO:0000313" key="13">
    <source>
        <dbReference type="Proteomes" id="UP000050497"/>
    </source>
</evidence>
<feature type="transmembrane region" description="Helical" evidence="9">
    <location>
        <begin position="402"/>
        <end position="421"/>
    </location>
</feature>
<proteinExistence type="inferred from homology"/>
<keyword evidence="8 9" id="KW-0472">Membrane</keyword>
<feature type="transmembrane region" description="Helical" evidence="9">
    <location>
        <begin position="215"/>
        <end position="236"/>
    </location>
</feature>
<keyword evidence="7 9" id="KW-1133">Transmembrane helix</keyword>
<dbReference type="InterPro" id="IPR024573">
    <property type="entry name" value="DUF3333"/>
</dbReference>
<evidence type="ECO:0000256" key="1">
    <source>
        <dbReference type="ARBA" id="ARBA00004651"/>
    </source>
</evidence>
<evidence type="ECO:0000256" key="7">
    <source>
        <dbReference type="ARBA" id="ARBA00022989"/>
    </source>
</evidence>
<dbReference type="Gene3D" id="1.10.3720.10">
    <property type="entry name" value="MetI-like"/>
    <property type="match status" value="1"/>
</dbReference>
<dbReference type="Pfam" id="PF11812">
    <property type="entry name" value="DUF3333"/>
    <property type="match status" value="1"/>
</dbReference>
<dbReference type="AlphaFoldDB" id="A0A0P7XUN7"/>
<keyword evidence="4" id="KW-0813">Transport</keyword>
<accession>A0A0P7XUN7</accession>
<dbReference type="Pfam" id="PF00528">
    <property type="entry name" value="BPD_transp_1"/>
    <property type="match status" value="1"/>
</dbReference>
<dbReference type="PANTHER" id="PTHR43470">
    <property type="entry name" value="PHOSPHATE TRANSPORT SYSTEM PERMEASE PROTEIN PSTA-RELATED"/>
    <property type="match status" value="1"/>
</dbReference>
<comment type="subcellular location">
    <subcellularLocation>
        <location evidence="9">Cell inner membrane</location>
        <topology evidence="9">Multi-pass membrane protein</topology>
    </subcellularLocation>
    <subcellularLocation>
        <location evidence="1">Cell membrane</location>
        <topology evidence="1">Multi-pass membrane protein</topology>
    </subcellularLocation>
</comment>
<evidence type="ECO:0000256" key="9">
    <source>
        <dbReference type="RuleBase" id="RU363043"/>
    </source>
</evidence>
<evidence type="ECO:0000256" key="5">
    <source>
        <dbReference type="ARBA" id="ARBA00022475"/>
    </source>
</evidence>
<feature type="transmembrane region" description="Helical" evidence="9">
    <location>
        <begin position="284"/>
        <end position="306"/>
    </location>
</feature>
<dbReference type="InterPro" id="IPR035906">
    <property type="entry name" value="MetI-like_sf"/>
</dbReference>
<dbReference type="InterPro" id="IPR005672">
    <property type="entry name" value="Phosphate_PstA"/>
</dbReference>
<comment type="similarity">
    <text evidence="2 9">Belongs to the binding-protein-dependent transport system permease family. CysTW subfamily.</text>
</comment>
<keyword evidence="6 9" id="KW-0812">Transmembrane</keyword>
<dbReference type="RefSeq" id="WP_074445381.1">
    <property type="nucleotide sequence ID" value="NZ_FMBM01000002.1"/>
</dbReference>
<evidence type="ECO:0000256" key="2">
    <source>
        <dbReference type="ARBA" id="ARBA00007069"/>
    </source>
</evidence>
<dbReference type="SUPFAM" id="SSF161098">
    <property type="entry name" value="MetI-like"/>
    <property type="match status" value="1"/>
</dbReference>
<evidence type="ECO:0000256" key="3">
    <source>
        <dbReference type="ARBA" id="ARBA00016864"/>
    </source>
</evidence>
<feature type="transmembrane region" description="Helical" evidence="9">
    <location>
        <begin position="256"/>
        <end position="278"/>
    </location>
</feature>
<reference evidence="12 14" key="2">
    <citation type="submission" date="2016-08" db="EMBL/GenBank/DDBJ databases">
        <authorList>
            <person name="Varghese N."/>
            <person name="Submissions Spin"/>
        </authorList>
    </citation>
    <scope>NUCLEOTIDE SEQUENCE [LARGE SCALE GENOMIC DNA]</scope>
    <source>
        <strain evidence="12 14">HL-109</strain>
    </source>
</reference>
<evidence type="ECO:0000313" key="12">
    <source>
        <dbReference type="EMBL" id="SCC81745.1"/>
    </source>
</evidence>
<feature type="transmembrane region" description="Helical" evidence="9">
    <location>
        <begin position="33"/>
        <end position="57"/>
    </location>
</feature>
<gene>
    <name evidence="11" type="primary">pstA</name>
    <name evidence="12" type="ORF">GA0071312_2706</name>
    <name evidence="11" type="ORF">HLUCCO17_07465</name>
</gene>
<dbReference type="GO" id="GO:0035435">
    <property type="term" value="P:phosphate ion transmembrane transport"/>
    <property type="evidence" value="ECO:0007669"/>
    <property type="project" value="InterPro"/>
</dbReference>
<comment type="caution">
    <text evidence="11">The sequence shown here is derived from an EMBL/GenBank/DDBJ whole genome shotgun (WGS) entry which is preliminary data.</text>
</comment>
<dbReference type="GO" id="GO:0005315">
    <property type="term" value="F:phosphate transmembrane transporter activity"/>
    <property type="evidence" value="ECO:0007669"/>
    <property type="project" value="InterPro"/>
</dbReference>
<feature type="domain" description="ABC transmembrane type-1" evidence="10">
    <location>
        <begin position="211"/>
        <end position="418"/>
    </location>
</feature>
<dbReference type="PROSITE" id="PS50928">
    <property type="entry name" value="ABC_TM1"/>
    <property type="match status" value="1"/>
</dbReference>
<dbReference type="STRING" id="1653334.GA0071312_2706"/>
<dbReference type="GO" id="GO:0005886">
    <property type="term" value="C:plasma membrane"/>
    <property type="evidence" value="ECO:0007669"/>
    <property type="project" value="UniProtKB-SubCell"/>
</dbReference>
<dbReference type="NCBIfam" id="TIGR00974">
    <property type="entry name" value="3a0107s02c"/>
    <property type="match status" value="1"/>
</dbReference>
<dbReference type="Proteomes" id="UP000182800">
    <property type="component" value="Unassembled WGS sequence"/>
</dbReference>